<evidence type="ECO:0000259" key="1">
    <source>
        <dbReference type="SMART" id="SM00644"/>
    </source>
</evidence>
<dbReference type="Proteomes" id="UP000003165">
    <property type="component" value="Unassembled WGS sequence"/>
</dbReference>
<name>B9Z504_9NEIS</name>
<dbReference type="AlphaFoldDB" id="B9Z504"/>
<evidence type="ECO:0000313" key="2">
    <source>
        <dbReference type="EMBL" id="EEG08236.1"/>
    </source>
</evidence>
<dbReference type="GO" id="GO:0009253">
    <property type="term" value="P:peptidoglycan catabolic process"/>
    <property type="evidence" value="ECO:0007669"/>
    <property type="project" value="InterPro"/>
</dbReference>
<dbReference type="InterPro" id="IPR002502">
    <property type="entry name" value="Amidase_domain"/>
</dbReference>
<sequence length="177" mass="19570">MPRTITGVVIHCAATPNGKPFTRADIDAMHRQRGFHRQPAAITRYKTVLGHELPSIGYHYVIELDGSLKPGRHPEEIGAHVQGSNSKTLGVCLIGTDRFTLDQWATLRNLIANLKQQYPTASVLGHRDYSPDLDGDGVVERNEWLKICPGFDVKTWLAGGMRPLADHLQEAPCNLIA</sequence>
<dbReference type="eggNOG" id="COG3023">
    <property type="taxonomic scope" value="Bacteria"/>
</dbReference>
<dbReference type="EMBL" id="ACIS01000006">
    <property type="protein sequence ID" value="EEG08236.1"/>
    <property type="molecule type" value="Genomic_DNA"/>
</dbReference>
<feature type="domain" description="N-acetylmuramoyl-L-alanine amidase" evidence="1">
    <location>
        <begin position="1"/>
        <end position="138"/>
    </location>
</feature>
<dbReference type="InterPro" id="IPR018247">
    <property type="entry name" value="EF_Hand_1_Ca_BS"/>
</dbReference>
<reference evidence="2 3" key="1">
    <citation type="submission" date="2009-02" db="EMBL/GenBank/DDBJ databases">
        <title>Sequencing of the draft genome and assembly of Lutiella nitroferrum 2002.</title>
        <authorList>
            <consortium name="US DOE Joint Genome Institute (JGI-PGF)"/>
            <person name="Lucas S."/>
            <person name="Copeland A."/>
            <person name="Lapidus A."/>
            <person name="Glavina del Rio T."/>
            <person name="Tice H."/>
            <person name="Bruce D."/>
            <person name="Goodwin L."/>
            <person name="Pitluck S."/>
            <person name="Larimer F."/>
            <person name="Land M.L."/>
            <person name="Hauser L."/>
            <person name="Coates J.D."/>
        </authorList>
    </citation>
    <scope>NUCLEOTIDE SEQUENCE [LARGE SCALE GENOMIC DNA]</scope>
    <source>
        <strain evidence="2 3">2002</strain>
    </source>
</reference>
<protein>
    <submittedName>
        <fullName evidence="2">N-acetylmuramyl-L-alanine amidase, negative regulator of AmpC, AmpD</fullName>
    </submittedName>
</protein>
<dbReference type="PROSITE" id="PS00018">
    <property type="entry name" value="EF_HAND_1"/>
    <property type="match status" value="1"/>
</dbReference>
<dbReference type="GO" id="GO:0008745">
    <property type="term" value="F:N-acetylmuramoyl-L-alanine amidase activity"/>
    <property type="evidence" value="ECO:0007669"/>
    <property type="project" value="InterPro"/>
</dbReference>
<dbReference type="Gene3D" id="3.40.80.10">
    <property type="entry name" value="Peptidoglycan recognition protein-like"/>
    <property type="match status" value="1"/>
</dbReference>
<dbReference type="SMART" id="SM00644">
    <property type="entry name" value="Ami_2"/>
    <property type="match status" value="1"/>
</dbReference>
<evidence type="ECO:0000313" key="3">
    <source>
        <dbReference type="Proteomes" id="UP000003165"/>
    </source>
</evidence>
<dbReference type="Pfam" id="PF01510">
    <property type="entry name" value="Amidase_2"/>
    <property type="match status" value="1"/>
</dbReference>
<accession>B9Z504</accession>
<dbReference type="CDD" id="cd06583">
    <property type="entry name" value="PGRP"/>
    <property type="match status" value="1"/>
</dbReference>
<comment type="caution">
    <text evidence="2">The sequence shown here is derived from an EMBL/GenBank/DDBJ whole genome shotgun (WGS) entry which is preliminary data.</text>
</comment>
<proteinExistence type="predicted"/>
<dbReference type="SUPFAM" id="SSF55846">
    <property type="entry name" value="N-acetylmuramoyl-L-alanine amidase-like"/>
    <property type="match status" value="1"/>
</dbReference>
<keyword evidence="3" id="KW-1185">Reference proteome</keyword>
<organism evidence="2 3">
    <name type="scientific">Pseudogulbenkiania ferrooxidans 2002</name>
    <dbReference type="NCBI Taxonomy" id="279714"/>
    <lineage>
        <taxon>Bacteria</taxon>
        <taxon>Pseudomonadati</taxon>
        <taxon>Pseudomonadota</taxon>
        <taxon>Betaproteobacteria</taxon>
        <taxon>Neisseriales</taxon>
        <taxon>Chromobacteriaceae</taxon>
        <taxon>Pseudogulbenkiania</taxon>
    </lineage>
</organism>
<gene>
    <name evidence="2" type="ORF">FuraDRAFT_2439</name>
</gene>
<dbReference type="RefSeq" id="WP_008954459.1">
    <property type="nucleotide sequence ID" value="NZ_ACIS01000006.1"/>
</dbReference>
<dbReference type="InterPro" id="IPR036505">
    <property type="entry name" value="Amidase/PGRP_sf"/>
</dbReference>